<dbReference type="FunFam" id="3.30.160.60:FF:000229">
    <property type="entry name" value="Zinc finger protein 90 homolog"/>
    <property type="match status" value="1"/>
</dbReference>
<keyword evidence="5" id="KW-0862">Zinc</keyword>
<keyword evidence="3" id="KW-0677">Repeat</keyword>
<organism evidence="13 14">
    <name type="scientific">Phascolarctos cinereus</name>
    <name type="common">Koala</name>
    <dbReference type="NCBI Taxonomy" id="38626"/>
    <lineage>
        <taxon>Eukaryota</taxon>
        <taxon>Metazoa</taxon>
        <taxon>Chordata</taxon>
        <taxon>Craniata</taxon>
        <taxon>Vertebrata</taxon>
        <taxon>Euteleostomi</taxon>
        <taxon>Mammalia</taxon>
        <taxon>Metatheria</taxon>
        <taxon>Diprotodontia</taxon>
        <taxon>Phascolarctidae</taxon>
        <taxon>Phascolarctos</taxon>
    </lineage>
</organism>
<dbReference type="RefSeq" id="XP_020835645.1">
    <property type="nucleotide sequence ID" value="XM_020979986.1"/>
</dbReference>
<dbReference type="GO" id="GO:0006355">
    <property type="term" value="P:regulation of DNA-templated transcription"/>
    <property type="evidence" value="ECO:0007669"/>
    <property type="project" value="UniProtKB-ARBA"/>
</dbReference>
<protein>
    <submittedName>
        <fullName evidence="14">Zinc finger protein 781-like</fullName>
    </submittedName>
</protein>
<accession>A0A6P5JN92</accession>
<reference evidence="14" key="1">
    <citation type="submission" date="2025-08" db="UniProtKB">
        <authorList>
            <consortium name="RefSeq"/>
        </authorList>
    </citation>
    <scope>IDENTIFICATION</scope>
    <source>
        <tissue evidence="14">Spleen</tissue>
    </source>
</reference>
<feature type="compositionally biased region" description="Pro residues" evidence="11">
    <location>
        <begin position="1"/>
        <end position="12"/>
    </location>
</feature>
<dbReference type="AlphaFoldDB" id="A0A6P5JN92"/>
<evidence type="ECO:0000256" key="5">
    <source>
        <dbReference type="ARBA" id="ARBA00022833"/>
    </source>
</evidence>
<dbReference type="SMART" id="SM00355">
    <property type="entry name" value="ZnF_C2H2"/>
    <property type="match status" value="1"/>
</dbReference>
<keyword evidence="2" id="KW-0479">Metal-binding</keyword>
<dbReference type="KEGG" id="pcw:110203481"/>
<dbReference type="PROSITE" id="PS00028">
    <property type="entry name" value="ZINC_FINGER_C2H2_1"/>
    <property type="match status" value="1"/>
</dbReference>
<dbReference type="Pfam" id="PF00096">
    <property type="entry name" value="zf-C2H2"/>
    <property type="match status" value="1"/>
</dbReference>
<evidence type="ECO:0000256" key="10">
    <source>
        <dbReference type="PROSITE-ProRule" id="PRU00042"/>
    </source>
</evidence>
<dbReference type="PANTHER" id="PTHR14947:SF24">
    <property type="entry name" value="ZINC FINGER PROTEIN 781-RELATED"/>
    <property type="match status" value="1"/>
</dbReference>
<evidence type="ECO:0000259" key="12">
    <source>
        <dbReference type="PROSITE" id="PS50157"/>
    </source>
</evidence>
<evidence type="ECO:0000256" key="3">
    <source>
        <dbReference type="ARBA" id="ARBA00022737"/>
    </source>
</evidence>
<evidence type="ECO:0000256" key="9">
    <source>
        <dbReference type="ARBA" id="ARBA00023242"/>
    </source>
</evidence>
<evidence type="ECO:0000256" key="8">
    <source>
        <dbReference type="ARBA" id="ARBA00023163"/>
    </source>
</evidence>
<dbReference type="GeneID" id="110203481"/>
<evidence type="ECO:0000256" key="1">
    <source>
        <dbReference type="ARBA" id="ARBA00004123"/>
    </source>
</evidence>
<evidence type="ECO:0000256" key="2">
    <source>
        <dbReference type="ARBA" id="ARBA00022723"/>
    </source>
</evidence>
<evidence type="ECO:0000256" key="7">
    <source>
        <dbReference type="ARBA" id="ARBA00023125"/>
    </source>
</evidence>
<dbReference type="InterPro" id="IPR013087">
    <property type="entry name" value="Znf_C2H2_type"/>
</dbReference>
<dbReference type="Proteomes" id="UP000515140">
    <property type="component" value="Unplaced"/>
</dbReference>
<keyword evidence="7" id="KW-0238">DNA-binding</keyword>
<evidence type="ECO:0000313" key="13">
    <source>
        <dbReference type="Proteomes" id="UP000515140"/>
    </source>
</evidence>
<evidence type="ECO:0000256" key="11">
    <source>
        <dbReference type="SAM" id="MobiDB-lite"/>
    </source>
</evidence>
<keyword evidence="8" id="KW-0804">Transcription</keyword>
<proteinExistence type="predicted"/>
<dbReference type="InterPro" id="IPR039938">
    <property type="entry name" value="Sp4-like"/>
</dbReference>
<evidence type="ECO:0000256" key="4">
    <source>
        <dbReference type="ARBA" id="ARBA00022771"/>
    </source>
</evidence>
<evidence type="ECO:0000313" key="14">
    <source>
        <dbReference type="RefSeq" id="XP_020835645.1"/>
    </source>
</evidence>
<keyword evidence="4 10" id="KW-0863">Zinc-finger</keyword>
<feature type="domain" description="C2H2-type" evidence="12">
    <location>
        <begin position="55"/>
        <end position="82"/>
    </location>
</feature>
<gene>
    <name evidence="14" type="primary">LOC110203481</name>
</gene>
<keyword evidence="6" id="KW-0805">Transcription regulation</keyword>
<feature type="region of interest" description="Disordered" evidence="11">
    <location>
        <begin position="1"/>
        <end position="47"/>
    </location>
</feature>
<keyword evidence="9" id="KW-0539">Nucleus</keyword>
<comment type="subcellular location">
    <subcellularLocation>
        <location evidence="1">Nucleus</location>
    </subcellularLocation>
</comment>
<name>A0A6P5JN92_PHACI</name>
<dbReference type="GO" id="GO:0008270">
    <property type="term" value="F:zinc ion binding"/>
    <property type="evidence" value="ECO:0007669"/>
    <property type="project" value="UniProtKB-KW"/>
</dbReference>
<dbReference type="InParanoid" id="A0A6P5JN92"/>
<dbReference type="InterPro" id="IPR036236">
    <property type="entry name" value="Znf_C2H2_sf"/>
</dbReference>
<dbReference type="GO" id="GO:0005634">
    <property type="term" value="C:nucleus"/>
    <property type="evidence" value="ECO:0007669"/>
    <property type="project" value="UniProtKB-SubCell"/>
</dbReference>
<dbReference type="SUPFAM" id="SSF57667">
    <property type="entry name" value="beta-beta-alpha zinc fingers"/>
    <property type="match status" value="1"/>
</dbReference>
<dbReference type="PANTHER" id="PTHR14947">
    <property type="entry name" value="ZINC FINGER PROTEIN"/>
    <property type="match status" value="1"/>
</dbReference>
<keyword evidence="13" id="KW-1185">Reference proteome</keyword>
<dbReference type="Gene3D" id="3.30.160.60">
    <property type="entry name" value="Classic Zinc Finger"/>
    <property type="match status" value="1"/>
</dbReference>
<sequence>MLPALPNQPPALRPRRAPAADRFQLPLTRPQVGSGQNGRKLPPQKSKEFTGEKLYECSDCGNIFRTKTQLTVHQRIHNGKVFYECKEYAKAYHHITLNIKEFIQERNLMNVVNVVRPSGGIHILLNIREFILERNVLNALNVGRPSG</sequence>
<dbReference type="PROSITE" id="PS50157">
    <property type="entry name" value="ZINC_FINGER_C2H2_2"/>
    <property type="match status" value="1"/>
</dbReference>
<evidence type="ECO:0000256" key="6">
    <source>
        <dbReference type="ARBA" id="ARBA00023015"/>
    </source>
</evidence>
<dbReference type="GO" id="GO:0003677">
    <property type="term" value="F:DNA binding"/>
    <property type="evidence" value="ECO:0007669"/>
    <property type="project" value="UniProtKB-KW"/>
</dbReference>